<organism evidence="4 5">
    <name type="scientific">Thioalbus denitrificans</name>
    <dbReference type="NCBI Taxonomy" id="547122"/>
    <lineage>
        <taxon>Bacteria</taxon>
        <taxon>Pseudomonadati</taxon>
        <taxon>Pseudomonadota</taxon>
        <taxon>Gammaproteobacteria</taxon>
        <taxon>Chromatiales</taxon>
        <taxon>Ectothiorhodospiraceae</taxon>
        <taxon>Thioalbus</taxon>
    </lineage>
</organism>
<dbReference type="Proteomes" id="UP000252707">
    <property type="component" value="Unassembled WGS sequence"/>
</dbReference>
<keyword evidence="3" id="KW-0812">Transmembrane</keyword>
<dbReference type="NCBIfam" id="TIGR02532">
    <property type="entry name" value="IV_pilin_GFxxxE"/>
    <property type="match status" value="1"/>
</dbReference>
<dbReference type="AlphaFoldDB" id="A0A369BQJ7"/>
<evidence type="ECO:0000256" key="1">
    <source>
        <dbReference type="ARBA" id="ARBA00005233"/>
    </source>
</evidence>
<evidence type="ECO:0000256" key="3">
    <source>
        <dbReference type="SAM" id="Phobius"/>
    </source>
</evidence>
<dbReference type="GO" id="GO:0009289">
    <property type="term" value="C:pilus"/>
    <property type="evidence" value="ECO:0007669"/>
    <property type="project" value="InterPro"/>
</dbReference>
<comment type="caution">
    <text evidence="4">The sequence shown here is derived from an EMBL/GenBank/DDBJ whole genome shotgun (WGS) entry which is preliminary data.</text>
</comment>
<dbReference type="GO" id="GO:0007155">
    <property type="term" value="P:cell adhesion"/>
    <property type="evidence" value="ECO:0007669"/>
    <property type="project" value="InterPro"/>
</dbReference>
<evidence type="ECO:0000256" key="2">
    <source>
        <dbReference type="ARBA" id="ARBA00022481"/>
    </source>
</evidence>
<evidence type="ECO:0000313" key="5">
    <source>
        <dbReference type="Proteomes" id="UP000252707"/>
    </source>
</evidence>
<gene>
    <name evidence="4" type="ORF">DFQ59_11728</name>
</gene>
<dbReference type="InterPro" id="IPR012902">
    <property type="entry name" value="N_methyl_site"/>
</dbReference>
<dbReference type="InterPro" id="IPR045584">
    <property type="entry name" value="Pilin-like"/>
</dbReference>
<dbReference type="InterPro" id="IPR001082">
    <property type="entry name" value="Pilin"/>
</dbReference>
<proteinExistence type="inferred from homology"/>
<accession>A0A369BQJ7</accession>
<evidence type="ECO:0000313" key="4">
    <source>
        <dbReference type="EMBL" id="RCX23902.1"/>
    </source>
</evidence>
<comment type="similarity">
    <text evidence="1">Belongs to the N-Me-Phe pilin family.</text>
</comment>
<keyword evidence="3" id="KW-0472">Membrane</keyword>
<dbReference type="Pfam" id="PF07963">
    <property type="entry name" value="N_methyl"/>
    <property type="match status" value="1"/>
</dbReference>
<dbReference type="Pfam" id="PF00114">
    <property type="entry name" value="Pilin"/>
    <property type="match status" value="1"/>
</dbReference>
<dbReference type="SUPFAM" id="SSF54523">
    <property type="entry name" value="Pili subunits"/>
    <property type="match status" value="1"/>
</dbReference>
<protein>
    <submittedName>
        <fullName evidence="4">Type IV pilus assembly protein PilA</fullName>
    </submittedName>
</protein>
<dbReference type="EMBL" id="QPJY01000017">
    <property type="protein sequence ID" value="RCX23902.1"/>
    <property type="molecule type" value="Genomic_DNA"/>
</dbReference>
<sequence>MRSVNRGFTIIELMMVVAVVSILAIIAIPAYIEYTSRAKISEALVFADETRTTVSDYFFFHGQTWPSNNAEAGLGPKASYAKKFINGIEVKTDGVIWVELSFSPLTGESVIFTPDYDGHRIAWDCTGSAGVPNRFLPASCR</sequence>
<reference evidence="4 5" key="1">
    <citation type="submission" date="2018-07" db="EMBL/GenBank/DDBJ databases">
        <title>Genomic Encyclopedia of Type Strains, Phase IV (KMG-IV): sequencing the most valuable type-strain genomes for metagenomic binning, comparative biology and taxonomic classification.</title>
        <authorList>
            <person name="Goeker M."/>
        </authorList>
    </citation>
    <scope>NUCLEOTIDE SEQUENCE [LARGE SCALE GENOMIC DNA]</scope>
    <source>
        <strain evidence="4 5">DSM 26407</strain>
    </source>
</reference>
<keyword evidence="5" id="KW-1185">Reference proteome</keyword>
<feature type="transmembrane region" description="Helical" evidence="3">
    <location>
        <begin position="12"/>
        <end position="32"/>
    </location>
</feature>
<keyword evidence="3" id="KW-1133">Transmembrane helix</keyword>
<name>A0A369BQJ7_9GAMM</name>
<keyword evidence="2" id="KW-0488">Methylation</keyword>
<dbReference type="Gene3D" id="3.30.700.10">
    <property type="entry name" value="Glycoprotein, Type 4 Pilin"/>
    <property type="match status" value="1"/>
</dbReference>